<reference evidence="1" key="1">
    <citation type="submission" date="2024-01" db="EMBL/GenBank/DDBJ databases">
        <title>The first autotrophic representatives of the genus Thermodesulfovibrio.</title>
        <authorList>
            <person name="Maltseva A.I."/>
            <person name="Elcheninov A.G."/>
            <person name="Kublanov I.V."/>
            <person name="Lebedinsky A.V."/>
            <person name="Frolov E.N."/>
        </authorList>
    </citation>
    <scope>NUCLEOTIDE SEQUENCE</scope>
    <source>
        <strain evidence="1">3907-1M</strain>
    </source>
</reference>
<dbReference type="RefSeq" id="WP_353684390.1">
    <property type="nucleotide sequence ID" value="NZ_CP144373.1"/>
</dbReference>
<dbReference type="KEGG" id="taut:V4D30_00980"/>
<accession>A0AAU8GXY7</accession>
<evidence type="ECO:0000313" key="1">
    <source>
        <dbReference type="EMBL" id="XCH46867.1"/>
    </source>
</evidence>
<evidence type="ECO:0008006" key="2">
    <source>
        <dbReference type="Google" id="ProtNLM"/>
    </source>
</evidence>
<name>A0AAU8GXY7_9BACT</name>
<organism evidence="1">
    <name type="scientific">Thermodesulfovibrio autotrophicus</name>
    <dbReference type="NCBI Taxonomy" id="3118333"/>
    <lineage>
        <taxon>Bacteria</taxon>
        <taxon>Pseudomonadati</taxon>
        <taxon>Nitrospirota</taxon>
        <taxon>Thermodesulfovibrionia</taxon>
        <taxon>Thermodesulfovibrionales</taxon>
        <taxon>Thermodesulfovibrionaceae</taxon>
        <taxon>Thermodesulfovibrio</taxon>
    </lineage>
</organism>
<proteinExistence type="predicted"/>
<protein>
    <recommendedName>
        <fullName evidence="2">Type-F conjugative transfer system protein TraW</fullName>
    </recommendedName>
</protein>
<dbReference type="EMBL" id="CP144373">
    <property type="protein sequence ID" value="XCH46867.1"/>
    <property type="molecule type" value="Genomic_DNA"/>
</dbReference>
<sequence>MKIQSFILALIIFVIFCFDIKAEVIGTNGATYPIAEPDAYEELMSKVKSINWQAVMNKYKQSLPKVTKVSLNLGKARQDRMFSVDPTYTLPYDIVDENGKVIYPKGFSFNPLDYMNFPYTLVFFNANSVEEITWLQKQDWLKNWNVMLFATQGDVLKAEKMLKKTVYMATLEMVKKFHVSKTPSILSAQNRMLVINEIGVYKNGKQTSK</sequence>
<dbReference type="AlphaFoldDB" id="A0AAU8GXY7"/>
<gene>
    <name evidence="1" type="ORF">V4D30_00980</name>
</gene>